<proteinExistence type="inferred from homology"/>
<dbReference type="AlphaFoldDB" id="A0A2D2ATC7"/>
<evidence type="ECO:0000256" key="1">
    <source>
        <dbReference type="ARBA" id="ARBA00001947"/>
    </source>
</evidence>
<reference evidence="11 12" key="1">
    <citation type="submission" date="2017-10" db="EMBL/GenBank/DDBJ databases">
        <title>Genome sequence of Caulobacter mirabilis FWC38.</title>
        <authorList>
            <person name="Fiebig A."/>
            <person name="Crosson S."/>
        </authorList>
    </citation>
    <scope>NUCLEOTIDE SEQUENCE [LARGE SCALE GENOMIC DNA]</scope>
    <source>
        <strain evidence="11 12">FWC 38</strain>
    </source>
</reference>
<dbReference type="InterPro" id="IPR000718">
    <property type="entry name" value="Peptidase_M13"/>
</dbReference>
<evidence type="ECO:0000313" key="11">
    <source>
        <dbReference type="EMBL" id="ATQ41264.1"/>
    </source>
</evidence>
<evidence type="ECO:0000256" key="2">
    <source>
        <dbReference type="ARBA" id="ARBA00007357"/>
    </source>
</evidence>
<feature type="domain" description="Peptidase M13 N-terminal" evidence="10">
    <location>
        <begin position="75"/>
        <end position="448"/>
    </location>
</feature>
<dbReference type="Gene3D" id="1.10.1380.10">
    <property type="entry name" value="Neutral endopeptidase , domain2"/>
    <property type="match status" value="1"/>
</dbReference>
<keyword evidence="6" id="KW-0862">Zinc</keyword>
<dbReference type="InterPro" id="IPR042089">
    <property type="entry name" value="Peptidase_M13_dom_2"/>
</dbReference>
<evidence type="ECO:0000256" key="4">
    <source>
        <dbReference type="ARBA" id="ARBA00022723"/>
    </source>
</evidence>
<dbReference type="PROSITE" id="PS51885">
    <property type="entry name" value="NEPRILYSIN"/>
    <property type="match status" value="1"/>
</dbReference>
<keyword evidence="3" id="KW-0645">Protease</keyword>
<evidence type="ECO:0000256" key="8">
    <source>
        <dbReference type="SAM" id="SignalP"/>
    </source>
</evidence>
<dbReference type="SUPFAM" id="SSF55486">
    <property type="entry name" value="Metalloproteases ('zincins'), catalytic domain"/>
    <property type="match status" value="1"/>
</dbReference>
<dbReference type="OrthoDB" id="9775677at2"/>
<organism evidence="11 12">
    <name type="scientific">Caulobacter mirabilis</name>
    <dbReference type="NCBI Taxonomy" id="69666"/>
    <lineage>
        <taxon>Bacteria</taxon>
        <taxon>Pseudomonadati</taxon>
        <taxon>Pseudomonadota</taxon>
        <taxon>Alphaproteobacteria</taxon>
        <taxon>Caulobacterales</taxon>
        <taxon>Caulobacteraceae</taxon>
        <taxon>Caulobacter</taxon>
    </lineage>
</organism>
<protein>
    <submittedName>
        <fullName evidence="11">Peptidase M13</fullName>
    </submittedName>
</protein>
<name>A0A2D2ATC7_9CAUL</name>
<evidence type="ECO:0000313" key="12">
    <source>
        <dbReference type="Proteomes" id="UP000228945"/>
    </source>
</evidence>
<dbReference type="InterPro" id="IPR008753">
    <property type="entry name" value="Peptidase_M13_N"/>
</dbReference>
<dbReference type="Pfam" id="PF05649">
    <property type="entry name" value="Peptidase_M13_N"/>
    <property type="match status" value="1"/>
</dbReference>
<keyword evidence="7" id="KW-0482">Metalloprotease</keyword>
<feature type="domain" description="Peptidase M13 C-terminal" evidence="9">
    <location>
        <begin position="500"/>
        <end position="701"/>
    </location>
</feature>
<dbReference type="PRINTS" id="PR00786">
    <property type="entry name" value="NEPRILYSIN"/>
</dbReference>
<keyword evidence="8" id="KW-0732">Signal</keyword>
<dbReference type="PANTHER" id="PTHR11733">
    <property type="entry name" value="ZINC METALLOPROTEASE FAMILY M13 NEPRILYSIN-RELATED"/>
    <property type="match status" value="1"/>
</dbReference>
<dbReference type="RefSeq" id="WP_099620521.1">
    <property type="nucleotide sequence ID" value="NZ_CP024201.1"/>
</dbReference>
<dbReference type="CDD" id="cd08662">
    <property type="entry name" value="M13"/>
    <property type="match status" value="1"/>
</dbReference>
<dbReference type="GO" id="GO:0005886">
    <property type="term" value="C:plasma membrane"/>
    <property type="evidence" value="ECO:0007669"/>
    <property type="project" value="TreeGrafter"/>
</dbReference>
<evidence type="ECO:0000256" key="7">
    <source>
        <dbReference type="ARBA" id="ARBA00023049"/>
    </source>
</evidence>
<comment type="similarity">
    <text evidence="2">Belongs to the peptidase M13 family.</text>
</comment>
<evidence type="ECO:0000256" key="5">
    <source>
        <dbReference type="ARBA" id="ARBA00022801"/>
    </source>
</evidence>
<dbReference type="KEGG" id="cmb:CSW64_01985"/>
<dbReference type="GO" id="GO:0004222">
    <property type="term" value="F:metalloendopeptidase activity"/>
    <property type="evidence" value="ECO:0007669"/>
    <property type="project" value="InterPro"/>
</dbReference>
<keyword evidence="12" id="KW-1185">Reference proteome</keyword>
<keyword evidence="4" id="KW-0479">Metal-binding</keyword>
<feature type="signal peptide" evidence="8">
    <location>
        <begin position="1"/>
        <end position="23"/>
    </location>
</feature>
<dbReference type="Pfam" id="PF01431">
    <property type="entry name" value="Peptidase_M13"/>
    <property type="match status" value="1"/>
</dbReference>
<feature type="chain" id="PRO_5013561525" evidence="8">
    <location>
        <begin position="24"/>
        <end position="704"/>
    </location>
</feature>
<dbReference type="InterPro" id="IPR018497">
    <property type="entry name" value="Peptidase_M13_C"/>
</dbReference>
<gene>
    <name evidence="11" type="ORF">CSW64_01985</name>
</gene>
<evidence type="ECO:0000256" key="6">
    <source>
        <dbReference type="ARBA" id="ARBA00022833"/>
    </source>
</evidence>
<keyword evidence="5" id="KW-0378">Hydrolase</keyword>
<evidence type="ECO:0000256" key="3">
    <source>
        <dbReference type="ARBA" id="ARBA00022670"/>
    </source>
</evidence>
<accession>A0A2D2ATC7</accession>
<dbReference type="GO" id="GO:0046872">
    <property type="term" value="F:metal ion binding"/>
    <property type="evidence" value="ECO:0007669"/>
    <property type="project" value="UniProtKB-KW"/>
</dbReference>
<dbReference type="InterPro" id="IPR024079">
    <property type="entry name" value="MetalloPept_cat_dom_sf"/>
</dbReference>
<dbReference type="GO" id="GO:0016485">
    <property type="term" value="P:protein processing"/>
    <property type="evidence" value="ECO:0007669"/>
    <property type="project" value="TreeGrafter"/>
</dbReference>
<dbReference type="Gene3D" id="3.40.390.10">
    <property type="entry name" value="Collagenase (Catalytic Domain)"/>
    <property type="match status" value="1"/>
</dbReference>
<dbReference type="EMBL" id="CP024201">
    <property type="protein sequence ID" value="ATQ41264.1"/>
    <property type="molecule type" value="Genomic_DNA"/>
</dbReference>
<comment type="cofactor">
    <cofactor evidence="1">
        <name>Zn(2+)</name>
        <dbReference type="ChEBI" id="CHEBI:29105"/>
    </cofactor>
</comment>
<dbReference type="Proteomes" id="UP000228945">
    <property type="component" value="Chromosome"/>
</dbReference>
<evidence type="ECO:0000259" key="9">
    <source>
        <dbReference type="Pfam" id="PF01431"/>
    </source>
</evidence>
<evidence type="ECO:0000259" key="10">
    <source>
        <dbReference type="Pfam" id="PF05649"/>
    </source>
</evidence>
<dbReference type="PANTHER" id="PTHR11733:SF167">
    <property type="entry name" value="FI17812P1-RELATED"/>
    <property type="match status" value="1"/>
</dbReference>
<sequence>MKTLLLGAAAATALILAATPAAAHEEHACLDAFCQTEALFADAATSGADATASLESPRYGAWGFDITGMDRAVKPGDDFFEWANGAWYKRTEIPSDRTRFGNFDALAVLSENRTRAIIDEAAGGKIQDADAARIGAAWKAFMDEAGIEKKGAQPIKAELDAIRAAKSRDDITTLMGRANTTGYTALLGVGVSDDQKAPTRYAVYAGTGGLGMERDYYLDAKFADKKAAYEVYIAKMLTLIGWPKPAEHAKAVLAFETRVAEATWTRVERRQREKTYNPMSLAELQAYTPGYDWNRFLDSAGLKGVDRLVLTTNTAFPKMAKIYGETDLDTLKAWQAFHVADGGAPLLSKAFVDAAFDFNNKTLLGQPEQKPRAKRGVDYVNGMVGQPVGRLYVARYFPPESKAKMVDLVADIRSAMKARIEKLDWMSPATKVQALDKLSKFGVKIGYPDEWRDYSGLVVKADDAYGNARRSAAFEWAYRVNRLNGPVDKAEWGMTPQTVNAYYSPVKNEIVFPAAILQAPFFHPDADPAVNYGGIGGVIGHEISHGFDDQGRKGDGDGVLRDWWAPEDAAKFKVQADRLGAQYSSYEPLPGHKVQGGLTMGENIGDMGGLSLAYDAYVISLKGKPAPVLDGFTGEQRVFLGWAQVWRGKYRDEAMQQMVASNPHSPPYYRVNGTIRNLDPWYKAFDVEAGQKLYIAPEERVRIW</sequence>